<sequence>MSQLVAMYALKKIQDPSNMREEVDESGFSPEDAQTLYLQALYCQVQMQKGDVSRIFEHFECSVEAIEEYWEMFSNDKMQALKPSNVSMYHSILCVIKGFLLVNPNCIGIERVQQIVIQVFKRCLLSERMLSNCYRNVFERTRGEQALPSQHYLSNYHSLFKLCLNVLYKCCCNHDILAFLKSIHEPVRDVLFGKVNDEKSVAPLLVILLSECLNAIVEDFFGESALASKSENAVEDFLPQVNTHQIDCVLNHLVNYSFETPLQIEEDDWIIRQSPASDQISSNRNTSSHPKTNHPPWSFMESLIHVLESTSQETNDKLRSMQCIFKISMMSESFAFKTVPLFERVIMMDPEEELRSFSIMCLWELMFVHPSLQHYDLMVHVTDEMEDGSSVEGFEISVETTHNSCCCLFEFLYSISSLTHNTKYAFLITAIRMLRFNKCNNSKFERMLFAFIQTEEMKCEKKDASDPFMKKVFSQLALDPDTNSIQVVANKISSRGRKKKLQSNGLVKDNGTIEHSTSNEPSESHHEDRMEDE</sequence>
<keyword evidence="3" id="KW-1185">Reference proteome</keyword>
<feature type="region of interest" description="Disordered" evidence="1">
    <location>
        <begin position="494"/>
        <end position="533"/>
    </location>
</feature>
<gene>
    <name evidence="2" type="ORF">C9374_006611</name>
</gene>
<accession>A0AA88GHG5</accession>
<dbReference type="EMBL" id="PYSW02000028">
    <property type="protein sequence ID" value="KAG2379494.1"/>
    <property type="molecule type" value="Genomic_DNA"/>
</dbReference>
<dbReference type="Proteomes" id="UP000816034">
    <property type="component" value="Unassembled WGS sequence"/>
</dbReference>
<comment type="caution">
    <text evidence="2">The sequence shown here is derived from an EMBL/GenBank/DDBJ whole genome shotgun (WGS) entry which is preliminary data.</text>
</comment>
<reference evidence="2 3" key="1">
    <citation type="journal article" date="2018" name="BMC Genomics">
        <title>The genome of Naegleria lovaniensis, the basis for a comparative approach to unravel pathogenicity factors of the human pathogenic amoeba N. fowleri.</title>
        <authorList>
            <person name="Liechti N."/>
            <person name="Schurch N."/>
            <person name="Bruggmann R."/>
            <person name="Wittwer M."/>
        </authorList>
    </citation>
    <scope>NUCLEOTIDE SEQUENCE [LARGE SCALE GENOMIC DNA]</scope>
    <source>
        <strain evidence="2 3">ATCC 30569</strain>
    </source>
</reference>
<feature type="compositionally biased region" description="Basic and acidic residues" evidence="1">
    <location>
        <begin position="522"/>
        <end position="533"/>
    </location>
</feature>
<evidence type="ECO:0000313" key="2">
    <source>
        <dbReference type="EMBL" id="KAG2379494.1"/>
    </source>
</evidence>
<dbReference type="RefSeq" id="XP_044546756.1">
    <property type="nucleotide sequence ID" value="XM_044696491.1"/>
</dbReference>
<name>A0AA88GHG5_NAELO</name>
<evidence type="ECO:0000313" key="3">
    <source>
        <dbReference type="Proteomes" id="UP000816034"/>
    </source>
</evidence>
<organism evidence="2 3">
    <name type="scientific">Naegleria lovaniensis</name>
    <name type="common">Amoeba</name>
    <dbReference type="NCBI Taxonomy" id="51637"/>
    <lineage>
        <taxon>Eukaryota</taxon>
        <taxon>Discoba</taxon>
        <taxon>Heterolobosea</taxon>
        <taxon>Tetramitia</taxon>
        <taxon>Eutetramitia</taxon>
        <taxon>Vahlkampfiidae</taxon>
        <taxon>Naegleria</taxon>
    </lineage>
</organism>
<protein>
    <submittedName>
        <fullName evidence="2">Uncharacterized protein</fullName>
    </submittedName>
</protein>
<proteinExistence type="predicted"/>
<dbReference type="AlphaFoldDB" id="A0AA88GHG5"/>
<evidence type="ECO:0000256" key="1">
    <source>
        <dbReference type="SAM" id="MobiDB-lite"/>
    </source>
</evidence>
<dbReference type="GeneID" id="68099065"/>